<evidence type="ECO:0000313" key="2">
    <source>
        <dbReference type="Proteomes" id="UP000199028"/>
    </source>
</evidence>
<name>A0A1H9QT58_9PSEU</name>
<dbReference type="AlphaFoldDB" id="A0A1H9QT58"/>
<gene>
    <name evidence="1" type="ORF">SAMN05216195_10611</name>
</gene>
<organism evidence="1 2">
    <name type="scientific">Lentzea flaviverrucosa</name>
    <dbReference type="NCBI Taxonomy" id="200379"/>
    <lineage>
        <taxon>Bacteria</taxon>
        <taxon>Bacillati</taxon>
        <taxon>Actinomycetota</taxon>
        <taxon>Actinomycetes</taxon>
        <taxon>Pseudonocardiales</taxon>
        <taxon>Pseudonocardiaceae</taxon>
        <taxon>Lentzea</taxon>
    </lineage>
</organism>
<accession>A0A1H9QT58</accession>
<keyword evidence="2" id="KW-1185">Reference proteome</keyword>
<reference evidence="2" key="1">
    <citation type="submission" date="2016-10" db="EMBL/GenBank/DDBJ databases">
        <authorList>
            <person name="Varghese N."/>
            <person name="Submissions S."/>
        </authorList>
    </citation>
    <scope>NUCLEOTIDE SEQUENCE [LARGE SCALE GENOMIC DNA]</scope>
    <source>
        <strain evidence="2">CGMCC 4.578</strain>
    </source>
</reference>
<dbReference type="OrthoDB" id="3387657at2"/>
<dbReference type="RefSeq" id="WP_090066375.1">
    <property type="nucleotide sequence ID" value="NZ_FOFT01000006.1"/>
</dbReference>
<sequence>MKIEGERWRTLVSTVRLGRDEYRVVRPAQPVKHAPLYEACVGVESCVDKAAARMMAMAWAFAMRSPRTLVYLPLRQSAAEECVWSDGPFLDLVLLHHSLGFRLSKWKEVRARLRGGRPHTVTCQGFGPEPDYERLHWRDNRDVLRGEISGDTVFMVGSAPAFHSQGQEFRKLVENGPRFMHENPGEHCCAEITEDRRHWNWMHLIYCHEHRVHA</sequence>
<protein>
    <submittedName>
        <fullName evidence="1">Uncharacterized protein</fullName>
    </submittedName>
</protein>
<dbReference type="Proteomes" id="UP000199028">
    <property type="component" value="Unassembled WGS sequence"/>
</dbReference>
<dbReference type="EMBL" id="FOFT01000006">
    <property type="protein sequence ID" value="SER63620.1"/>
    <property type="molecule type" value="Genomic_DNA"/>
</dbReference>
<evidence type="ECO:0000313" key="1">
    <source>
        <dbReference type="EMBL" id="SER63620.1"/>
    </source>
</evidence>
<proteinExistence type="predicted"/>